<dbReference type="Proteomes" id="UP000675409">
    <property type="component" value="Unassembled WGS sequence"/>
</dbReference>
<dbReference type="PANTHER" id="PTHR43798">
    <property type="entry name" value="MONOACYLGLYCEROL LIPASE"/>
    <property type="match status" value="1"/>
</dbReference>
<protein>
    <submittedName>
        <fullName evidence="2">Alpha/beta hydrolase</fullName>
    </submittedName>
</protein>
<feature type="domain" description="AB hydrolase-1" evidence="1">
    <location>
        <begin position="45"/>
        <end position="294"/>
    </location>
</feature>
<evidence type="ECO:0000313" key="2">
    <source>
        <dbReference type="EMBL" id="MBL0884861.1"/>
    </source>
</evidence>
<organism evidence="2 3">
    <name type="scientific">Myceligenerans indicum</name>
    <dbReference type="NCBI Taxonomy" id="2593663"/>
    <lineage>
        <taxon>Bacteria</taxon>
        <taxon>Bacillati</taxon>
        <taxon>Actinomycetota</taxon>
        <taxon>Actinomycetes</taxon>
        <taxon>Micrococcales</taxon>
        <taxon>Promicromonosporaceae</taxon>
        <taxon>Myceligenerans</taxon>
    </lineage>
</organism>
<dbReference type="PRINTS" id="PR00412">
    <property type="entry name" value="EPOXHYDRLASE"/>
</dbReference>
<evidence type="ECO:0000259" key="1">
    <source>
        <dbReference type="Pfam" id="PF12697"/>
    </source>
</evidence>
<name>A0ABS1LF27_9MICO</name>
<reference evidence="2 3" key="1">
    <citation type="journal article" date="2021" name="Arch. Microbiol.">
        <title>Myceligenerans indicum sp. nov., an actinobacterium isolated from mangrove sediment of Sundarbans, India.</title>
        <authorList>
            <person name="Asha K."/>
            <person name="Bhadury P."/>
        </authorList>
    </citation>
    <scope>NUCLEOTIDE SEQUENCE [LARGE SCALE GENOMIC DNA]</scope>
    <source>
        <strain evidence="2 3">I2</strain>
    </source>
</reference>
<keyword evidence="2" id="KW-0378">Hydrolase</keyword>
<dbReference type="PANTHER" id="PTHR43798:SF33">
    <property type="entry name" value="HYDROLASE, PUTATIVE (AFU_ORTHOLOGUE AFUA_2G14860)-RELATED"/>
    <property type="match status" value="1"/>
</dbReference>
<dbReference type="SUPFAM" id="SSF53474">
    <property type="entry name" value="alpha/beta-Hydrolases"/>
    <property type="match status" value="1"/>
</dbReference>
<dbReference type="GO" id="GO:0016787">
    <property type="term" value="F:hydrolase activity"/>
    <property type="evidence" value="ECO:0007669"/>
    <property type="project" value="UniProtKB-KW"/>
</dbReference>
<dbReference type="InterPro" id="IPR000639">
    <property type="entry name" value="Epox_hydrolase-like"/>
</dbReference>
<dbReference type="InterPro" id="IPR000073">
    <property type="entry name" value="AB_hydrolase_1"/>
</dbReference>
<dbReference type="InterPro" id="IPR050266">
    <property type="entry name" value="AB_hydrolase_sf"/>
</dbReference>
<dbReference type="InterPro" id="IPR029058">
    <property type="entry name" value="AB_hydrolase_fold"/>
</dbReference>
<comment type="caution">
    <text evidence="2">The sequence shown here is derived from an EMBL/GenBank/DDBJ whole genome shotgun (WGS) entry which is preliminary data.</text>
</comment>
<dbReference type="Gene3D" id="3.40.50.1820">
    <property type="entry name" value="alpha/beta hydrolase"/>
    <property type="match status" value="1"/>
</dbReference>
<gene>
    <name evidence="2" type="ORF">HGK34_00955</name>
</gene>
<dbReference type="RefSeq" id="WP_201844681.1">
    <property type="nucleotide sequence ID" value="NZ_JABBYC010000001.1"/>
</dbReference>
<keyword evidence="3" id="KW-1185">Reference proteome</keyword>
<accession>A0ABS1LF27</accession>
<evidence type="ECO:0000313" key="3">
    <source>
        <dbReference type="Proteomes" id="UP000675409"/>
    </source>
</evidence>
<dbReference type="PRINTS" id="PR00111">
    <property type="entry name" value="ABHYDROLASE"/>
</dbReference>
<dbReference type="Pfam" id="PF12697">
    <property type="entry name" value="Abhydrolase_6"/>
    <property type="match status" value="1"/>
</dbReference>
<sequence length="341" mass="36190">MAHDDLPSPYAALVAETPVTRSALMVRGGRTRLWHYGSRDAPEHLVVLHGFRGDHHGLAPIVAHLLRDRPELRVTVPDLPGFGASPPLPGTRHDIAGYAAWARVLVRKLAPRGDAVLAGHSFGSVVAAAAMTASPIARRLVLVNPIPRRPLSGWGILPVGATAALHAMARILPEDAGTSLLRHPLLTRVASLSMVRTSDRALRRWIHEEHDRYFAGFATRSSLLESFRASITGSVREAAAGIETPTLLIGGAKDDLARVPDQKALADRFPNARLVLLDGVGHLTHYETPAEVAREIGAFLAQAGHVPQAGTAGIGPVVPGLLDAPAPEAPVVAAAPSEEER</sequence>
<proteinExistence type="predicted"/>
<dbReference type="EMBL" id="JABBYC010000001">
    <property type="protein sequence ID" value="MBL0884861.1"/>
    <property type="molecule type" value="Genomic_DNA"/>
</dbReference>